<organism evidence="2 3">
    <name type="scientific">Microvirga puerhi</name>
    <dbReference type="NCBI Taxonomy" id="2876078"/>
    <lineage>
        <taxon>Bacteria</taxon>
        <taxon>Pseudomonadati</taxon>
        <taxon>Pseudomonadota</taxon>
        <taxon>Alphaproteobacteria</taxon>
        <taxon>Hyphomicrobiales</taxon>
        <taxon>Methylobacteriaceae</taxon>
        <taxon>Microvirga</taxon>
    </lineage>
</organism>
<gene>
    <name evidence="2" type="ORF">K9B37_21450</name>
</gene>
<dbReference type="RefSeq" id="WP_224315581.1">
    <property type="nucleotide sequence ID" value="NZ_JAIRBM010000023.1"/>
</dbReference>
<evidence type="ECO:0000259" key="1">
    <source>
        <dbReference type="Pfam" id="PF14452"/>
    </source>
</evidence>
<protein>
    <submittedName>
        <fullName evidence="2">Multiubiquitin domain-containing protein</fullName>
    </submittedName>
</protein>
<accession>A0ABS7VTD6</accession>
<keyword evidence="3" id="KW-1185">Reference proteome</keyword>
<evidence type="ECO:0000313" key="3">
    <source>
        <dbReference type="Proteomes" id="UP000704176"/>
    </source>
</evidence>
<dbReference type="Proteomes" id="UP000704176">
    <property type="component" value="Unassembled WGS sequence"/>
</dbReference>
<sequence>MSELKDPGDDKAKGHTVTIIVNAQEFEVSKGDLSFDEVVDLAFPDGPRGGNWVYTVTYRRGHGEKPEGSLIPGGVVKVKDRMIFNVTQTDKS</sequence>
<evidence type="ECO:0000313" key="2">
    <source>
        <dbReference type="EMBL" id="MBZ6078829.1"/>
    </source>
</evidence>
<dbReference type="Pfam" id="PF14452">
    <property type="entry name" value="Multi_ubiq"/>
    <property type="match status" value="1"/>
</dbReference>
<comment type="caution">
    <text evidence="2">The sequence shown here is derived from an EMBL/GenBank/DDBJ whole genome shotgun (WGS) entry which is preliminary data.</text>
</comment>
<proteinExistence type="predicted"/>
<dbReference type="EMBL" id="JAIRBM010000023">
    <property type="protein sequence ID" value="MBZ6078829.1"/>
    <property type="molecule type" value="Genomic_DNA"/>
</dbReference>
<reference evidence="2 3" key="1">
    <citation type="submission" date="2021-09" db="EMBL/GenBank/DDBJ databases">
        <title>The complete genome sequence of a new microorganism.</title>
        <authorList>
            <person name="Zi Z."/>
        </authorList>
    </citation>
    <scope>NUCLEOTIDE SEQUENCE [LARGE SCALE GENOMIC DNA]</scope>
    <source>
        <strain evidence="2 3">WGZ8</strain>
    </source>
</reference>
<dbReference type="InterPro" id="IPR027802">
    <property type="entry name" value="Multi-ubiquitin_dom"/>
</dbReference>
<feature type="domain" description="Multi-ubiquitin" evidence="1">
    <location>
        <begin position="17"/>
        <end position="90"/>
    </location>
</feature>
<name>A0ABS7VTD6_9HYPH</name>